<dbReference type="PROSITE" id="PS00028">
    <property type="entry name" value="ZINC_FINGER_C2H2_1"/>
    <property type="match status" value="2"/>
</dbReference>
<reference evidence="8 9" key="2">
    <citation type="submission" date="2018-11" db="EMBL/GenBank/DDBJ databases">
        <authorList>
            <consortium name="Pathogen Informatics"/>
        </authorList>
    </citation>
    <scope>NUCLEOTIDE SEQUENCE [LARGE SCALE GENOMIC DNA]</scope>
    <source>
        <strain evidence="8 9">NST_G2</strain>
    </source>
</reference>
<dbReference type="OrthoDB" id="6365676at2759"/>
<protein>
    <submittedName>
        <fullName evidence="10">C2H2-type domain-containing protein</fullName>
    </submittedName>
</protein>
<dbReference type="SMART" id="SM00355">
    <property type="entry name" value="ZnF_C2H2"/>
    <property type="match status" value="3"/>
</dbReference>
<keyword evidence="4" id="KW-0862">Zinc</keyword>
<keyword evidence="2" id="KW-0677">Repeat</keyword>
<feature type="domain" description="C2H2-type" evidence="7">
    <location>
        <begin position="286"/>
        <end position="314"/>
    </location>
</feature>
<evidence type="ECO:0000259" key="7">
    <source>
        <dbReference type="PROSITE" id="PS50157"/>
    </source>
</evidence>
<evidence type="ECO:0000256" key="2">
    <source>
        <dbReference type="ARBA" id="ARBA00022737"/>
    </source>
</evidence>
<dbReference type="WBParaSite" id="SSLN_0001362401-mRNA-1">
    <property type="protein sequence ID" value="SSLN_0001362401-mRNA-1"/>
    <property type="gene ID" value="SSLN_0001362401"/>
</dbReference>
<accession>A0A183T9H3</accession>
<proteinExistence type="predicted"/>
<evidence type="ECO:0000313" key="9">
    <source>
        <dbReference type="Proteomes" id="UP000275846"/>
    </source>
</evidence>
<evidence type="ECO:0000256" key="3">
    <source>
        <dbReference type="ARBA" id="ARBA00022771"/>
    </source>
</evidence>
<organism evidence="10">
    <name type="scientific">Schistocephalus solidus</name>
    <name type="common">Tapeworm</name>
    <dbReference type="NCBI Taxonomy" id="70667"/>
    <lineage>
        <taxon>Eukaryota</taxon>
        <taxon>Metazoa</taxon>
        <taxon>Spiralia</taxon>
        <taxon>Lophotrochozoa</taxon>
        <taxon>Platyhelminthes</taxon>
        <taxon>Cestoda</taxon>
        <taxon>Eucestoda</taxon>
        <taxon>Diphyllobothriidea</taxon>
        <taxon>Diphyllobothriidae</taxon>
        <taxon>Schistocephalus</taxon>
    </lineage>
</organism>
<dbReference type="PROSITE" id="PS50157">
    <property type="entry name" value="ZINC_FINGER_C2H2_2"/>
    <property type="match status" value="2"/>
</dbReference>
<dbReference type="SUPFAM" id="SSF57667">
    <property type="entry name" value="beta-beta-alpha zinc fingers"/>
    <property type="match status" value="1"/>
</dbReference>
<keyword evidence="1" id="KW-0479">Metal-binding</keyword>
<dbReference type="Gene3D" id="3.30.160.60">
    <property type="entry name" value="Classic Zinc Finger"/>
    <property type="match status" value="1"/>
</dbReference>
<keyword evidence="9" id="KW-1185">Reference proteome</keyword>
<evidence type="ECO:0000256" key="6">
    <source>
        <dbReference type="SAM" id="MobiDB-lite"/>
    </source>
</evidence>
<dbReference type="GO" id="GO:0008270">
    <property type="term" value="F:zinc ion binding"/>
    <property type="evidence" value="ECO:0007669"/>
    <property type="project" value="UniProtKB-KW"/>
</dbReference>
<evidence type="ECO:0000313" key="8">
    <source>
        <dbReference type="EMBL" id="VDL99506.1"/>
    </source>
</evidence>
<dbReference type="PANTHER" id="PTHR24379">
    <property type="entry name" value="KRAB AND ZINC FINGER DOMAIN-CONTAINING"/>
    <property type="match status" value="1"/>
</dbReference>
<dbReference type="Proteomes" id="UP000275846">
    <property type="component" value="Unassembled WGS sequence"/>
</dbReference>
<feature type="region of interest" description="Disordered" evidence="6">
    <location>
        <begin position="234"/>
        <end position="253"/>
    </location>
</feature>
<dbReference type="AlphaFoldDB" id="A0A183T9H3"/>
<evidence type="ECO:0000313" key="10">
    <source>
        <dbReference type="WBParaSite" id="SSLN_0001362401-mRNA-1"/>
    </source>
</evidence>
<gene>
    <name evidence="8" type="ORF">SSLN_LOCUS13121</name>
</gene>
<keyword evidence="3 5" id="KW-0863">Zinc-finger</keyword>
<evidence type="ECO:0000256" key="1">
    <source>
        <dbReference type="ARBA" id="ARBA00022723"/>
    </source>
</evidence>
<dbReference type="InterPro" id="IPR013087">
    <property type="entry name" value="Znf_C2H2_type"/>
</dbReference>
<feature type="domain" description="C2H2-type" evidence="7">
    <location>
        <begin position="258"/>
        <end position="285"/>
    </location>
</feature>
<dbReference type="InterPro" id="IPR036236">
    <property type="entry name" value="Znf_C2H2_sf"/>
</dbReference>
<sequence>MLPTGGSELDSAASAATRHFAFVSGMLQRISLRTSQSKTFSFTNSAFSSIGLLAQTPEDADQPLNLCLRDQEILNPITRTDKDGENKLLSSAFPLPLNGNSSGTVVGAAKLPPALPSSKAGMAMAPSPVEGTAKGFLQSESIPRHHRRRGWKGLAVCATCHWTFDKMSELNLHYTLQHREILVRELTNALLRRSRRQARSSSVKTGTRSELTPTAVAISSTTGDSCCSSYKVDSGAKRQENTPTDSPANGVRRPRKGHMCPRCNYCAKWPTELQKHVVVHATIRPFDCMICGNRYKWSWDLGRHFSAVHTSLPNPYKFSRNIKKHRSL</sequence>
<dbReference type="STRING" id="70667.A0A183T9H3"/>
<reference evidence="10" key="1">
    <citation type="submission" date="2016-06" db="UniProtKB">
        <authorList>
            <consortium name="WormBaseParasite"/>
        </authorList>
    </citation>
    <scope>IDENTIFICATION</scope>
</reference>
<name>A0A183T9H3_SCHSO</name>
<dbReference type="PANTHER" id="PTHR24379:SF121">
    <property type="entry name" value="C2H2-TYPE DOMAIN-CONTAINING PROTEIN"/>
    <property type="match status" value="1"/>
</dbReference>
<evidence type="ECO:0000256" key="4">
    <source>
        <dbReference type="ARBA" id="ARBA00022833"/>
    </source>
</evidence>
<dbReference type="EMBL" id="UYSU01037818">
    <property type="protein sequence ID" value="VDL99506.1"/>
    <property type="molecule type" value="Genomic_DNA"/>
</dbReference>
<evidence type="ECO:0000256" key="5">
    <source>
        <dbReference type="PROSITE-ProRule" id="PRU00042"/>
    </source>
</evidence>